<feature type="domain" description="UDP-3-O-[3-hydroxymyristoyl] glucosamine N-acyltransferase non-repeat region" evidence="9">
    <location>
        <begin position="20"/>
        <end position="67"/>
    </location>
</feature>
<dbReference type="InterPro" id="IPR001451">
    <property type="entry name" value="Hexapep"/>
</dbReference>
<dbReference type="AlphaFoldDB" id="A0A2Z4Y181"/>
<gene>
    <name evidence="7" type="primary">lpxD</name>
    <name evidence="10" type="ORF">BRCON_0007</name>
</gene>
<name>A0A2Z4Y181_SUMC1</name>
<dbReference type="SUPFAM" id="SSF51161">
    <property type="entry name" value="Trimeric LpxA-like enzymes"/>
    <property type="match status" value="1"/>
</dbReference>
<dbReference type="InterPro" id="IPR007691">
    <property type="entry name" value="LpxD"/>
</dbReference>
<evidence type="ECO:0000313" key="11">
    <source>
        <dbReference type="Proteomes" id="UP000262583"/>
    </source>
</evidence>
<dbReference type="CDD" id="cd14724">
    <property type="entry name" value="ZIP_Gal4-like_1"/>
    <property type="match status" value="1"/>
</dbReference>
<evidence type="ECO:0000256" key="8">
    <source>
        <dbReference type="SAM" id="Coils"/>
    </source>
</evidence>
<keyword evidence="8" id="KW-0175">Coiled coil</keyword>
<proteinExistence type="inferred from homology"/>
<dbReference type="Pfam" id="PF00132">
    <property type="entry name" value="Hexapep"/>
    <property type="match status" value="3"/>
</dbReference>
<dbReference type="Gene3D" id="3.40.1390.10">
    <property type="entry name" value="MurE/MurF, N-terminal domain"/>
    <property type="match status" value="1"/>
</dbReference>
<dbReference type="PANTHER" id="PTHR43378">
    <property type="entry name" value="UDP-3-O-ACYLGLUCOSAMINE N-ACYLTRANSFERASE"/>
    <property type="match status" value="1"/>
</dbReference>
<evidence type="ECO:0000256" key="7">
    <source>
        <dbReference type="HAMAP-Rule" id="MF_00523"/>
    </source>
</evidence>
<keyword evidence="5 7" id="KW-0443">Lipid metabolism</keyword>
<evidence type="ECO:0000256" key="4">
    <source>
        <dbReference type="ARBA" id="ARBA00022737"/>
    </source>
</evidence>
<protein>
    <recommendedName>
        <fullName evidence="7">UDP-3-O-acylglucosamine N-acyltransferase</fullName>
        <ecNumber evidence="7">2.3.1.191</ecNumber>
    </recommendedName>
</protein>
<comment type="function">
    <text evidence="7">Catalyzes the N-acylation of UDP-3-O-acylglucosamine using 3-hydroxyacyl-ACP as the acyl donor. Is involved in the biosynthesis of lipid A, a phosphorylated glycolipid that anchors the lipopolysaccharide to the outer membrane of the cell.</text>
</comment>
<comment type="catalytic activity">
    <reaction evidence="7">
        <text>a UDP-3-O-[(3R)-3-hydroxyacyl]-alpha-D-glucosamine + a (3R)-hydroxyacyl-[ACP] = a UDP-2-N,3-O-bis[(3R)-3-hydroxyacyl]-alpha-D-glucosamine + holo-[ACP] + H(+)</text>
        <dbReference type="Rhea" id="RHEA:53836"/>
        <dbReference type="Rhea" id="RHEA-COMP:9685"/>
        <dbReference type="Rhea" id="RHEA-COMP:9945"/>
        <dbReference type="ChEBI" id="CHEBI:15378"/>
        <dbReference type="ChEBI" id="CHEBI:64479"/>
        <dbReference type="ChEBI" id="CHEBI:78827"/>
        <dbReference type="ChEBI" id="CHEBI:137740"/>
        <dbReference type="ChEBI" id="CHEBI:137748"/>
        <dbReference type="EC" id="2.3.1.191"/>
    </reaction>
</comment>
<dbReference type="Gene3D" id="2.160.10.10">
    <property type="entry name" value="Hexapeptide repeat proteins"/>
    <property type="match status" value="1"/>
</dbReference>
<dbReference type="PANTHER" id="PTHR43378:SF2">
    <property type="entry name" value="UDP-3-O-ACYLGLUCOSAMINE N-ACYLTRANSFERASE 1, MITOCHONDRIAL-RELATED"/>
    <property type="match status" value="1"/>
</dbReference>
<keyword evidence="6 7" id="KW-0012">Acyltransferase</keyword>
<keyword evidence="1 7" id="KW-0444">Lipid biosynthesis</keyword>
<feature type="coiled-coil region" evidence="8">
    <location>
        <begin position="314"/>
        <end position="341"/>
    </location>
</feature>
<dbReference type="Proteomes" id="UP000262583">
    <property type="component" value="Chromosome"/>
</dbReference>
<accession>A0A2Z4Y181</accession>
<keyword evidence="3 7" id="KW-0808">Transferase</keyword>
<dbReference type="HAMAP" id="MF_00523">
    <property type="entry name" value="LpxD"/>
    <property type="match status" value="1"/>
</dbReference>
<dbReference type="GO" id="GO:0103118">
    <property type="term" value="F:UDP-3-O-[(3R)-3-hydroxyacyl]-glucosamine N-acyltransferase activity"/>
    <property type="evidence" value="ECO:0007669"/>
    <property type="project" value="UniProtKB-EC"/>
</dbReference>
<dbReference type="GO" id="GO:0016410">
    <property type="term" value="F:N-acyltransferase activity"/>
    <property type="evidence" value="ECO:0007669"/>
    <property type="project" value="InterPro"/>
</dbReference>
<keyword evidence="4 7" id="KW-0677">Repeat</keyword>
<sequence>MRITELALALNSQVEGLTEDFEIQGISTLEAARPGEVSFLVNPKYLKAAAETQASAVIVPENVKLEGKAYIPLRFPWLGVRYLLLHFHPERAEVYYEGVHPSAIVSPEATLGHGVTIGPLAVIGPRVKVGDHTVIGPGCVIGPDVTIGENCYLHPNVVVEHGTQIGNRVIIQSGAVLGGDGFKFEFIQGRWVKIPQVGRVIIEDDVEIGANTTIDRASFVETRIGAGTKIDNLVQIAHNVRIGSNCVIVAQVGIAGSSSVGDGSILAAQAGIADNLILGKGVVVMARSGVKDHLPDGAKVLGAPARPFREAARIMAVEGKLPNLAEEVAELRKRIAELEAKLSAQ</sequence>
<dbReference type="NCBIfam" id="TIGR01853">
    <property type="entry name" value="lipid_A_lpxD"/>
    <property type="match status" value="1"/>
</dbReference>
<dbReference type="NCBIfam" id="NF002060">
    <property type="entry name" value="PRK00892.1"/>
    <property type="match status" value="1"/>
</dbReference>
<dbReference type="CDD" id="cd03352">
    <property type="entry name" value="LbH_LpxD"/>
    <property type="match status" value="1"/>
</dbReference>
<dbReference type="InterPro" id="IPR020573">
    <property type="entry name" value="UDP_GlcNAc_AcTrfase_non-rep"/>
</dbReference>
<dbReference type="EC" id="2.3.1.191" evidence="7"/>
<feature type="active site" description="Proton acceptor" evidence="7">
    <location>
        <position position="238"/>
    </location>
</feature>
<dbReference type="Pfam" id="PF04613">
    <property type="entry name" value="LpxD"/>
    <property type="match status" value="1"/>
</dbReference>
<evidence type="ECO:0000313" key="10">
    <source>
        <dbReference type="EMBL" id="AXA34784.1"/>
    </source>
</evidence>
<dbReference type="UniPathway" id="UPA00973"/>
<reference evidence="10 11" key="1">
    <citation type="submission" date="2018-05" db="EMBL/GenBank/DDBJ databases">
        <title>A metagenomic window into the 2 km-deep terrestrial subsurface aquifer revealed taxonomically and functionally diverse microbial community comprising novel uncultured bacterial lineages.</title>
        <authorList>
            <person name="Kadnikov V.V."/>
            <person name="Mardanov A.V."/>
            <person name="Beletsky A.V."/>
            <person name="Banks D."/>
            <person name="Pimenov N.V."/>
            <person name="Frank Y.A."/>
            <person name="Karnachuk O.V."/>
            <person name="Ravin N.V."/>
        </authorList>
    </citation>
    <scope>NUCLEOTIDE SEQUENCE [LARGE SCALE GENOMIC DNA]</scope>
    <source>
        <strain evidence="10">BY</strain>
    </source>
</reference>
<comment type="pathway">
    <text evidence="7">Bacterial outer membrane biogenesis; LPS lipid A biosynthesis.</text>
</comment>
<dbReference type="GO" id="GO:0009245">
    <property type="term" value="P:lipid A biosynthetic process"/>
    <property type="evidence" value="ECO:0007669"/>
    <property type="project" value="UniProtKB-UniRule"/>
</dbReference>
<evidence type="ECO:0000256" key="2">
    <source>
        <dbReference type="ARBA" id="ARBA00022556"/>
    </source>
</evidence>
<evidence type="ECO:0000256" key="1">
    <source>
        <dbReference type="ARBA" id="ARBA00022516"/>
    </source>
</evidence>
<evidence type="ECO:0000256" key="3">
    <source>
        <dbReference type="ARBA" id="ARBA00022679"/>
    </source>
</evidence>
<dbReference type="InterPro" id="IPR011004">
    <property type="entry name" value="Trimer_LpxA-like_sf"/>
</dbReference>
<evidence type="ECO:0000256" key="5">
    <source>
        <dbReference type="ARBA" id="ARBA00023098"/>
    </source>
</evidence>
<dbReference type="EMBL" id="CP030759">
    <property type="protein sequence ID" value="AXA34784.1"/>
    <property type="molecule type" value="Genomic_DNA"/>
</dbReference>
<dbReference type="KEGG" id="schv:BRCON_0007"/>
<comment type="subunit">
    <text evidence="7">Homotrimer.</text>
</comment>
<keyword evidence="2 7" id="KW-0441">Lipid A biosynthesis</keyword>
<evidence type="ECO:0000259" key="9">
    <source>
        <dbReference type="Pfam" id="PF04613"/>
    </source>
</evidence>
<dbReference type="GO" id="GO:0016020">
    <property type="term" value="C:membrane"/>
    <property type="evidence" value="ECO:0007669"/>
    <property type="project" value="GOC"/>
</dbReference>
<evidence type="ECO:0000256" key="6">
    <source>
        <dbReference type="ARBA" id="ARBA00023315"/>
    </source>
</evidence>
<organism evidence="10 11">
    <name type="scientific">Sumerlaea chitinivorans</name>
    <dbReference type="NCBI Taxonomy" id="2250252"/>
    <lineage>
        <taxon>Bacteria</taxon>
        <taxon>Candidatus Sumerlaeota</taxon>
        <taxon>Candidatus Sumerlaeia</taxon>
        <taxon>Candidatus Sumerlaeales</taxon>
        <taxon>Candidatus Sumerlaeaceae</taxon>
        <taxon>Candidatus Sumerlaea</taxon>
    </lineage>
</organism>
<comment type="similarity">
    <text evidence="7">Belongs to the transferase hexapeptide repeat family. LpxD subfamily.</text>
</comment>